<feature type="chain" id="PRO_5043960554" evidence="2">
    <location>
        <begin position="30"/>
        <end position="1744"/>
    </location>
</feature>
<feature type="signal peptide" evidence="2">
    <location>
        <begin position="1"/>
        <end position="29"/>
    </location>
</feature>
<comment type="caution">
    <text evidence="3">The sequence shown here is derived from an EMBL/GenBank/DDBJ whole genome shotgun (WGS) entry which is preliminary data.</text>
</comment>
<feature type="compositionally biased region" description="Low complexity" evidence="1">
    <location>
        <begin position="1513"/>
        <end position="1532"/>
    </location>
</feature>
<dbReference type="OrthoDB" id="423632at2759"/>
<sequence length="1744" mass="190231">MLMQLIHQAVVSVAVIALAGLVAVMQGPGEDVRCVFVATVESQTFLSSNRHSRNYSSQQEQDPDICLTEALVPAFRDAVRDTPFEILPPADCHILGAVALRPRERIIFRNASFLGHEAQHQISHWTTLAGRPLDGFALLFDVAETMLLQQPQAWFTICGRRGGCFFTELEYGQQERLHSVWPEECHAVFAYPFSLVLRLPFPYAMLILTNRWSEVVVPDLPVAWNHDAYGMTKGRKFVAGLVGGQRRKLQQWPALRKFGKTPALAEAASAQTAGASKQIDCIHDPSKLWGLADCIAAVGHGANDAIDPTVWKDFVEGMRFQHAESLLLASKRHAYVAASKPGVAFNIGFLVEAMLCAMVLNSDGELAQALKLAACLLLPEKLAEAWIDRLTADDRLYLPSKAIISQRRAALDMGYALLQQSKVAAIMKSESFSPDIRLTIQQMRRKIVQLIPPPTTLGGRSANAGHRLSAFLHSLHLITGDFATLRHFLKSLVSITTDFGVESLLTRLEPFDLSAMLPFFEPPTPRAVNAESCQPLASDGQGQGFQVQAESSFGDDVNVAEFSVQAGLENFLDSDSVPACPEHEDDGPISFETSFGVGGLLHIIHNATKDLGSCMECYDEHVSKMSVLAKFLRERHSKERLLAKCFGQGLPGEAVFKEAVAKFRSQCYRARWGTVASCALDLKEVLPCVRFGWSLPKYLDGGAVGGAGEAAEGASLLEVDALVRCPFFEAYLSMLVVLSEMTLHLIAWTESCPCHWHLLTGGGSNSMDASTRNLLESCPMRGRRAPELALNDFMQELSALSSHGATSLVQSFSLDLPAEDRTKIVQDFEMGRSFLTAVLTLKTAHFRSLPWCAAGLAHHDQERAREVWNRIRCASEEGPEALRLRKQLPRLFSPDVLQQGDCWCCGADLMSCPLFAAEVAGLALIPIAERRVEAQHARTQKGSKKSPCHSPAYMSLQIRAKDLRDEMCGNPKDFVARLAPCVRDCRTYKKAAKIMRLGLHPAVRSSKARDRRVRDLLYRADMLSQHQNMPDVFVRDPATKSARRPALPTAEEHAVEATALGPILHRLALEHVLDRLPAVQNTSSSGESVVFAVAYEARAFALLREFVLPSQELQPMPMLAYSSPSDADALVAVETSGPGPQREIEVLFQKISQAEATHHQMTGVFFKFLPSMSKMKRFRADGELRLSSTDLPIALLRAASFSQERRELLVDSELLNMRSAVRGLAVDDIPCVLSFSSMSLSQLKSLRVLRVDPSIVYCLRACEDYSPPISDSRALRVVLEKIFLKGQAGLRDTSSLTAEQRSALLPLQQNGLLTEDAPFKLTDKGLRHVCLANAVTQPRLLLAKLPVPAEEQSKWQLLQTLLDDGWEARVCRASQCRSADPFDHRQAPSSKILFLVQQKSGVVVDRFYLLALTLAVQHDLPAIPHGQAKDVYTRLLRGVPALALPEPRAPRVPAFRAIADGDEWLDHAPVRPPARKKRRVKEPRSLPSELLPEGGAAAHQPPAIEDDDGGVGDAAACEDGQAGADASDDAASAGDVAELLRMIDEIDEDEVDAEAAEDTGGGVGAVVLGDDDNRCGSSSSSGSSSGSDSDSSSDSGTSASGSSSGSGSISTGSGATDGMPAPKAKAKAKSKSKAKAKAKGRAGMGGVLGPLTFFWRGCKFTPIKGSDGSTTGYEATCNHPTHEQCRRTLLFSAHGGEDNVMLKLKWWCLQAKHYRNRRDHVHQCPHNFPGAAPTAEQLDAQSFD</sequence>
<evidence type="ECO:0000313" key="4">
    <source>
        <dbReference type="Proteomes" id="UP000186817"/>
    </source>
</evidence>
<evidence type="ECO:0000313" key="3">
    <source>
        <dbReference type="EMBL" id="OLP75948.1"/>
    </source>
</evidence>
<accession>A0A1Q9BZ44</accession>
<keyword evidence="2" id="KW-0732">Signal</keyword>
<organism evidence="3 4">
    <name type="scientific">Symbiodinium microadriaticum</name>
    <name type="common">Dinoflagellate</name>
    <name type="synonym">Zooxanthella microadriatica</name>
    <dbReference type="NCBI Taxonomy" id="2951"/>
    <lineage>
        <taxon>Eukaryota</taxon>
        <taxon>Sar</taxon>
        <taxon>Alveolata</taxon>
        <taxon>Dinophyceae</taxon>
        <taxon>Suessiales</taxon>
        <taxon>Symbiodiniaceae</taxon>
        <taxon>Symbiodinium</taxon>
    </lineage>
</organism>
<protein>
    <submittedName>
        <fullName evidence="3">Uncharacterized protein</fullName>
    </submittedName>
</protein>
<feature type="compositionally biased region" description="Basic residues" evidence="1">
    <location>
        <begin position="1624"/>
        <end position="1640"/>
    </location>
</feature>
<evidence type="ECO:0000256" key="2">
    <source>
        <dbReference type="SAM" id="SignalP"/>
    </source>
</evidence>
<name>A0A1Q9BZ44_SYMMI</name>
<feature type="compositionally biased region" description="Low complexity" evidence="1">
    <location>
        <begin position="1576"/>
        <end position="1623"/>
    </location>
</feature>
<evidence type="ECO:0000256" key="1">
    <source>
        <dbReference type="SAM" id="MobiDB-lite"/>
    </source>
</evidence>
<proteinExistence type="predicted"/>
<dbReference type="EMBL" id="LSRX01002197">
    <property type="protein sequence ID" value="OLP75948.1"/>
    <property type="molecule type" value="Genomic_DNA"/>
</dbReference>
<gene>
    <name evidence="3" type="ORF">AK812_SmicGene44181</name>
</gene>
<feature type="region of interest" description="Disordered" evidence="1">
    <location>
        <begin position="1466"/>
        <end position="1532"/>
    </location>
</feature>
<dbReference type="Proteomes" id="UP000186817">
    <property type="component" value="Unassembled WGS sequence"/>
</dbReference>
<keyword evidence="4" id="KW-1185">Reference proteome</keyword>
<feature type="region of interest" description="Disordered" evidence="1">
    <location>
        <begin position="1551"/>
        <end position="1642"/>
    </location>
</feature>
<reference evidence="3 4" key="1">
    <citation type="submission" date="2016-02" db="EMBL/GenBank/DDBJ databases">
        <title>Genome analysis of coral dinoflagellate symbionts highlights evolutionary adaptations to a symbiotic lifestyle.</title>
        <authorList>
            <person name="Aranda M."/>
            <person name="Li Y."/>
            <person name="Liew Y.J."/>
            <person name="Baumgarten S."/>
            <person name="Simakov O."/>
            <person name="Wilson M."/>
            <person name="Piel J."/>
            <person name="Ashoor H."/>
            <person name="Bougouffa S."/>
            <person name="Bajic V.B."/>
            <person name="Ryu T."/>
            <person name="Ravasi T."/>
            <person name="Bayer T."/>
            <person name="Micklem G."/>
            <person name="Kim H."/>
            <person name="Bhak J."/>
            <person name="Lajeunesse T.C."/>
            <person name="Voolstra C.R."/>
        </authorList>
    </citation>
    <scope>NUCLEOTIDE SEQUENCE [LARGE SCALE GENOMIC DNA]</scope>
    <source>
        <strain evidence="3 4">CCMP2467</strain>
    </source>
</reference>